<dbReference type="AlphaFoldDB" id="A0A3N6N7F4"/>
<protein>
    <submittedName>
        <fullName evidence="2">Uncharacterized protein</fullName>
    </submittedName>
</protein>
<accession>A0A3N6N7F4</accession>
<keyword evidence="1" id="KW-0812">Transmembrane</keyword>
<evidence type="ECO:0000256" key="1">
    <source>
        <dbReference type="SAM" id="Phobius"/>
    </source>
</evidence>
<dbReference type="RefSeq" id="WP_124143682.1">
    <property type="nucleotide sequence ID" value="NZ_CAWOKI010000326.1"/>
</dbReference>
<dbReference type="EMBL" id="RCBY01000164">
    <property type="protein sequence ID" value="RQH31813.1"/>
    <property type="molecule type" value="Genomic_DNA"/>
</dbReference>
<sequence length="228" mass="25901">MFIRKISIFFLFLIKLSIYIFCTSFIFSTIISAKIISVKLADRFLYSLILFGDFLRGIEIVELFNIVAFAVVGMGFGLASIFLPKYLGRYVSAILLIILVPIIFLTTQMVRYDIWVEQVANNENLSLDGAELLANSFLNQRVGNDGIYGFYLYTAQFPILPDKKVQMNNLDRLEKSVNSKFVSLIGVPPGVISWAISLCFWAIRIFYFVVAVVTTVAHFREGLRIVKC</sequence>
<keyword evidence="1" id="KW-1133">Transmembrane helix</keyword>
<organism evidence="2 3">
    <name type="scientific">Okeania hirsuta</name>
    <dbReference type="NCBI Taxonomy" id="1458930"/>
    <lineage>
        <taxon>Bacteria</taxon>
        <taxon>Bacillati</taxon>
        <taxon>Cyanobacteriota</taxon>
        <taxon>Cyanophyceae</taxon>
        <taxon>Oscillatoriophycideae</taxon>
        <taxon>Oscillatoriales</taxon>
        <taxon>Microcoleaceae</taxon>
        <taxon>Okeania</taxon>
    </lineage>
</organism>
<name>A0A3N6N7F4_9CYAN</name>
<keyword evidence="3" id="KW-1185">Reference proteome</keyword>
<proteinExistence type="predicted"/>
<comment type="caution">
    <text evidence="2">The sequence shown here is derived from an EMBL/GenBank/DDBJ whole genome shotgun (WGS) entry which is preliminary data.</text>
</comment>
<feature type="transmembrane region" description="Helical" evidence="1">
    <location>
        <begin position="64"/>
        <end position="83"/>
    </location>
</feature>
<evidence type="ECO:0000313" key="2">
    <source>
        <dbReference type="EMBL" id="RQH31813.1"/>
    </source>
</evidence>
<evidence type="ECO:0000313" key="3">
    <source>
        <dbReference type="Proteomes" id="UP000269154"/>
    </source>
</evidence>
<dbReference type="Proteomes" id="UP000269154">
    <property type="component" value="Unassembled WGS sequence"/>
</dbReference>
<reference evidence="2 3" key="1">
    <citation type="journal article" date="2018" name="ACS Chem. Biol.">
        <title>Ketoreductase domain dysfunction expands chemodiversity: malyngamide biosynthesis in the cyanobacterium Okeania hirsuta.</title>
        <authorList>
            <person name="Moss N.A."/>
            <person name="Leao T."/>
            <person name="Rankin M."/>
            <person name="McCullough T.M."/>
            <person name="Qu P."/>
            <person name="Korobeynikov A."/>
            <person name="Smith J.L."/>
            <person name="Gerwick L."/>
            <person name="Gerwick W.H."/>
        </authorList>
    </citation>
    <scope>NUCLEOTIDE SEQUENCE [LARGE SCALE GENOMIC DNA]</scope>
    <source>
        <strain evidence="2 3">PAB10Feb10-1</strain>
    </source>
</reference>
<feature type="transmembrane region" description="Helical" evidence="1">
    <location>
        <begin position="6"/>
        <end position="28"/>
    </location>
</feature>
<feature type="transmembrane region" description="Helical" evidence="1">
    <location>
        <begin position="90"/>
        <end position="110"/>
    </location>
</feature>
<dbReference type="OrthoDB" id="465609at2"/>
<keyword evidence="1" id="KW-0472">Membrane</keyword>
<gene>
    <name evidence="2" type="ORF">D5R40_23000</name>
</gene>
<feature type="transmembrane region" description="Helical" evidence="1">
    <location>
        <begin position="191"/>
        <end position="217"/>
    </location>
</feature>